<dbReference type="InterPro" id="IPR005828">
    <property type="entry name" value="MFS_sugar_transport-like"/>
</dbReference>
<feature type="transmembrane region" description="Helical" evidence="8">
    <location>
        <begin position="347"/>
        <end position="364"/>
    </location>
</feature>
<evidence type="ECO:0000313" key="11">
    <source>
        <dbReference type="Proteomes" id="UP001363622"/>
    </source>
</evidence>
<feature type="transmembrane region" description="Helical" evidence="8">
    <location>
        <begin position="472"/>
        <end position="490"/>
    </location>
</feature>
<feature type="transmembrane region" description="Helical" evidence="8">
    <location>
        <begin position="371"/>
        <end position="390"/>
    </location>
</feature>
<dbReference type="Proteomes" id="UP001363622">
    <property type="component" value="Unassembled WGS sequence"/>
</dbReference>
<keyword evidence="11" id="KW-1185">Reference proteome</keyword>
<keyword evidence="6 8" id="KW-0472">Membrane</keyword>
<dbReference type="PANTHER" id="PTHR48022:SF13">
    <property type="entry name" value="MAJOR FACILITATOR SUPERFAMILY (MFS) PROFILE DOMAIN-CONTAINING PROTEIN"/>
    <property type="match status" value="1"/>
</dbReference>
<evidence type="ECO:0000256" key="6">
    <source>
        <dbReference type="ARBA" id="ARBA00023136"/>
    </source>
</evidence>
<comment type="caution">
    <text evidence="10">The sequence shown here is derived from an EMBL/GenBank/DDBJ whole genome shotgun (WGS) entry which is preliminary data.</text>
</comment>
<comment type="similarity">
    <text evidence="2 7">Belongs to the major facilitator superfamily. Sugar transporter (TC 2.A.1.1) family.</text>
</comment>
<dbReference type="EMBL" id="JBBPHU010000003">
    <property type="protein sequence ID" value="KAK7520599.1"/>
    <property type="molecule type" value="Genomic_DNA"/>
</dbReference>
<keyword evidence="4 8" id="KW-0812">Transmembrane</keyword>
<comment type="subcellular location">
    <subcellularLocation>
        <location evidence="1">Membrane</location>
        <topology evidence="1">Multi-pass membrane protein</topology>
    </subcellularLocation>
</comment>
<feature type="transmembrane region" description="Helical" evidence="8">
    <location>
        <begin position="90"/>
        <end position="110"/>
    </location>
</feature>
<evidence type="ECO:0000256" key="4">
    <source>
        <dbReference type="ARBA" id="ARBA00022692"/>
    </source>
</evidence>
<feature type="transmembrane region" description="Helical" evidence="8">
    <location>
        <begin position="410"/>
        <end position="430"/>
    </location>
</feature>
<dbReference type="InterPro" id="IPR036259">
    <property type="entry name" value="MFS_trans_sf"/>
</dbReference>
<dbReference type="PANTHER" id="PTHR48022">
    <property type="entry name" value="PLASTIDIC GLUCOSE TRANSPORTER 4"/>
    <property type="match status" value="1"/>
</dbReference>
<sequence>MDTKSFAPQSLHLPASRGSSFTTIDGTEAFNEAKLKEPPQAFSKPSLILHLCCLVGFFCSTVNGYDGSLLNGLLINDEFKTFFHGSEDGLWAGIVTSIYQIGSVVALPFVGPAIDKHGRKGGMLIGAAIIIVGTVVNATTYWSASIGQFEAGRFILGFGVSIMQTAGPMYVVETTHPAYRGVVTGLYNTFWYVGSMVAAGAVRGAIGEDGKGHWIVPIWLQMLFSGLVMIFAWFLPESPRWLYANGRTDECHRVLTRFHANGNEDSIWVRLQLREYDEYLRLDGSDKRWWDYRGLFRNRASSYRLLCNIIVVVCGQWMGGAVLTYFMSSLLTSAGYKSEVDKANINLAYSCEQFIVAIIGALSVDKLGRRALLLFACVGCSIVWIGLSVATSQYDVRQDAASSKAATAMIFLFGAVFSFGMTPMQVLYPVEVLSFEQRAKGMALSSFAVNAAALLNQFAWPVALKKIGWRTYVIFVVWDAIQGLVIYFFIPETKNRTLEELDDIFSARNPRKESTKKKTVALNGEKTVVMVDES</sequence>
<feature type="transmembrane region" description="Helical" evidence="8">
    <location>
        <begin position="122"/>
        <end position="142"/>
    </location>
</feature>
<feature type="transmembrane region" description="Helical" evidence="8">
    <location>
        <begin position="184"/>
        <end position="202"/>
    </location>
</feature>
<feature type="transmembrane region" description="Helical" evidence="8">
    <location>
        <begin position="442"/>
        <end position="460"/>
    </location>
</feature>
<protein>
    <submittedName>
        <fullName evidence="10">General substrate transporter</fullName>
    </submittedName>
</protein>
<name>A0ABR1KSV0_9PEZI</name>
<evidence type="ECO:0000256" key="2">
    <source>
        <dbReference type="ARBA" id="ARBA00010992"/>
    </source>
</evidence>
<dbReference type="PROSITE" id="PS00216">
    <property type="entry name" value="SUGAR_TRANSPORT_1"/>
    <property type="match status" value="1"/>
</dbReference>
<feature type="transmembrane region" description="Helical" evidence="8">
    <location>
        <begin position="305"/>
        <end position="327"/>
    </location>
</feature>
<dbReference type="Gene3D" id="1.20.1250.20">
    <property type="entry name" value="MFS general substrate transporter like domains"/>
    <property type="match status" value="1"/>
</dbReference>
<evidence type="ECO:0000256" key="1">
    <source>
        <dbReference type="ARBA" id="ARBA00004141"/>
    </source>
</evidence>
<accession>A0ABR1KSV0</accession>
<evidence type="ECO:0000256" key="7">
    <source>
        <dbReference type="RuleBase" id="RU003346"/>
    </source>
</evidence>
<evidence type="ECO:0000256" key="5">
    <source>
        <dbReference type="ARBA" id="ARBA00022989"/>
    </source>
</evidence>
<feature type="transmembrane region" description="Helical" evidence="8">
    <location>
        <begin position="214"/>
        <end position="235"/>
    </location>
</feature>
<dbReference type="SUPFAM" id="SSF103473">
    <property type="entry name" value="MFS general substrate transporter"/>
    <property type="match status" value="1"/>
</dbReference>
<dbReference type="PROSITE" id="PS50850">
    <property type="entry name" value="MFS"/>
    <property type="match status" value="1"/>
</dbReference>
<feature type="transmembrane region" description="Helical" evidence="8">
    <location>
        <begin position="154"/>
        <end position="172"/>
    </location>
</feature>
<evidence type="ECO:0000256" key="3">
    <source>
        <dbReference type="ARBA" id="ARBA00022448"/>
    </source>
</evidence>
<evidence type="ECO:0000256" key="8">
    <source>
        <dbReference type="SAM" id="Phobius"/>
    </source>
</evidence>
<dbReference type="InterPro" id="IPR005829">
    <property type="entry name" value="Sugar_transporter_CS"/>
</dbReference>
<dbReference type="Pfam" id="PF00083">
    <property type="entry name" value="Sugar_tr"/>
    <property type="match status" value="1"/>
</dbReference>
<feature type="transmembrane region" description="Helical" evidence="8">
    <location>
        <begin position="47"/>
        <end position="65"/>
    </location>
</feature>
<keyword evidence="3 7" id="KW-0813">Transport</keyword>
<dbReference type="InterPro" id="IPR050360">
    <property type="entry name" value="MFS_Sugar_Transporters"/>
</dbReference>
<evidence type="ECO:0000313" key="10">
    <source>
        <dbReference type="EMBL" id="KAK7520599.1"/>
    </source>
</evidence>
<dbReference type="NCBIfam" id="TIGR00879">
    <property type="entry name" value="SP"/>
    <property type="match status" value="1"/>
</dbReference>
<feature type="domain" description="Major facilitator superfamily (MFS) profile" evidence="9">
    <location>
        <begin position="52"/>
        <end position="494"/>
    </location>
</feature>
<organism evidence="10 11">
    <name type="scientific">Phyllosticta citriasiana</name>
    <dbReference type="NCBI Taxonomy" id="595635"/>
    <lineage>
        <taxon>Eukaryota</taxon>
        <taxon>Fungi</taxon>
        <taxon>Dikarya</taxon>
        <taxon>Ascomycota</taxon>
        <taxon>Pezizomycotina</taxon>
        <taxon>Dothideomycetes</taxon>
        <taxon>Dothideomycetes incertae sedis</taxon>
        <taxon>Botryosphaeriales</taxon>
        <taxon>Phyllostictaceae</taxon>
        <taxon>Phyllosticta</taxon>
    </lineage>
</organism>
<reference evidence="10 11" key="1">
    <citation type="submission" date="2024-04" db="EMBL/GenBank/DDBJ databases">
        <title>Phyllosticta paracitricarpa is synonymous to the EU quarantine fungus P. citricarpa based on phylogenomic analyses.</title>
        <authorList>
            <consortium name="Lawrence Berkeley National Laboratory"/>
            <person name="Van Ingen-Buijs V.A."/>
            <person name="Van Westerhoven A.C."/>
            <person name="Haridas S."/>
            <person name="Skiadas P."/>
            <person name="Martin F."/>
            <person name="Groenewald J.Z."/>
            <person name="Crous P.W."/>
            <person name="Seidl M.F."/>
        </authorList>
    </citation>
    <scope>NUCLEOTIDE SEQUENCE [LARGE SCALE GENOMIC DNA]</scope>
    <source>
        <strain evidence="10 11">CBS 123371</strain>
    </source>
</reference>
<dbReference type="InterPro" id="IPR003663">
    <property type="entry name" value="Sugar/inositol_transpt"/>
</dbReference>
<dbReference type="InterPro" id="IPR020846">
    <property type="entry name" value="MFS_dom"/>
</dbReference>
<evidence type="ECO:0000259" key="9">
    <source>
        <dbReference type="PROSITE" id="PS50850"/>
    </source>
</evidence>
<proteinExistence type="inferred from homology"/>
<keyword evidence="5 8" id="KW-1133">Transmembrane helix</keyword>
<gene>
    <name evidence="10" type="ORF">IWZ03DRAFT_422251</name>
</gene>